<evidence type="ECO:0000256" key="1">
    <source>
        <dbReference type="SAM" id="Coils"/>
    </source>
</evidence>
<dbReference type="Pfam" id="PF13975">
    <property type="entry name" value="gag-asp_proteas"/>
    <property type="match status" value="1"/>
</dbReference>
<proteinExistence type="predicted"/>
<feature type="domain" description="Retrotransposon gag" evidence="3">
    <location>
        <begin position="71"/>
        <end position="127"/>
    </location>
</feature>
<dbReference type="InterPro" id="IPR021109">
    <property type="entry name" value="Peptidase_aspartic_dom_sf"/>
</dbReference>
<name>A0A4U5NR48_POPAL</name>
<accession>A0A4U5NR48</accession>
<gene>
    <name evidence="4" type="ORF">D5086_0000238770</name>
</gene>
<feature type="region of interest" description="Disordered" evidence="2">
    <location>
        <begin position="167"/>
        <end position="197"/>
    </location>
</feature>
<evidence type="ECO:0000259" key="3">
    <source>
        <dbReference type="Pfam" id="PF03732"/>
    </source>
</evidence>
<comment type="caution">
    <text evidence="4">The sequence shown here is derived from an EMBL/GenBank/DDBJ whole genome shotgun (WGS) entry which is preliminary data.</text>
</comment>
<keyword evidence="1" id="KW-0175">Coiled coil</keyword>
<dbReference type="Gene3D" id="2.40.70.10">
    <property type="entry name" value="Acid Proteases"/>
    <property type="match status" value="1"/>
</dbReference>
<sequence>METRTKTNTEFRNEVNETLARHEAGIDQANNNITQANHSIDQMNATLLTVVAELQALRHAHSQNSKEREVQLASFHLEEDALQWHRWLSKFRGHLTWAEFSQAVLHRFGPTDYEDPSEALTRLRQSTIPSTLLDAIGVARLVEERIQLQKRFTPVLRTAGVLTHPKNNTNTSVGLLGPPPITSPNQKSQGGFTRITSQEARDRRAKGLCFYCDEKFVRGHRCQRPQLFMIKDISIGDELNFEEGADNLSDMEPIPEISFHAISGANHPQTIRVIGRLKNQDITILIDGGSTHNFLDQSVVSRLGLSVLRDKTFRVMVANREMIEYNGRCLSLTVMIQGCTIQVDFYVLPVAACQAVLGVQRLETLGPIKTDYRELTMSFQQDGITRIFQGLRQSPHKILRDKELSPQEKLQLVGVTSGC</sequence>
<feature type="compositionally biased region" description="Polar residues" evidence="2">
    <location>
        <begin position="183"/>
        <end position="197"/>
    </location>
</feature>
<dbReference type="Pfam" id="PF03732">
    <property type="entry name" value="Retrotrans_gag"/>
    <property type="match status" value="1"/>
</dbReference>
<feature type="coiled-coil region" evidence="1">
    <location>
        <begin position="12"/>
        <end position="46"/>
    </location>
</feature>
<dbReference type="InterPro" id="IPR005162">
    <property type="entry name" value="Retrotrans_gag_dom"/>
</dbReference>
<reference evidence="4" key="1">
    <citation type="submission" date="2018-10" db="EMBL/GenBank/DDBJ databases">
        <title>Population genomic analysis revealed the cold adaptation of white poplar.</title>
        <authorList>
            <person name="Liu Y.-J."/>
        </authorList>
    </citation>
    <scope>NUCLEOTIDE SEQUENCE [LARGE SCALE GENOMIC DNA]</scope>
    <source>
        <strain evidence="4">PAL-ZL1</strain>
    </source>
</reference>
<evidence type="ECO:0000313" key="4">
    <source>
        <dbReference type="EMBL" id="TKR86319.1"/>
    </source>
</evidence>
<protein>
    <recommendedName>
        <fullName evidence="3">Retrotransposon gag domain-containing protein</fullName>
    </recommendedName>
</protein>
<evidence type="ECO:0000256" key="2">
    <source>
        <dbReference type="SAM" id="MobiDB-lite"/>
    </source>
</evidence>
<dbReference type="CDD" id="cd00303">
    <property type="entry name" value="retropepsin_like"/>
    <property type="match status" value="1"/>
</dbReference>
<dbReference type="AlphaFoldDB" id="A0A4U5NR48"/>
<dbReference type="EMBL" id="RCHU01000913">
    <property type="protein sequence ID" value="TKR86319.1"/>
    <property type="molecule type" value="Genomic_DNA"/>
</dbReference>
<dbReference type="SUPFAM" id="SSF50630">
    <property type="entry name" value="Acid proteases"/>
    <property type="match status" value="1"/>
</dbReference>
<organism evidence="4">
    <name type="scientific">Populus alba</name>
    <name type="common">White poplar</name>
    <dbReference type="NCBI Taxonomy" id="43335"/>
    <lineage>
        <taxon>Eukaryota</taxon>
        <taxon>Viridiplantae</taxon>
        <taxon>Streptophyta</taxon>
        <taxon>Embryophyta</taxon>
        <taxon>Tracheophyta</taxon>
        <taxon>Spermatophyta</taxon>
        <taxon>Magnoliopsida</taxon>
        <taxon>eudicotyledons</taxon>
        <taxon>Gunneridae</taxon>
        <taxon>Pentapetalae</taxon>
        <taxon>rosids</taxon>
        <taxon>fabids</taxon>
        <taxon>Malpighiales</taxon>
        <taxon>Salicaceae</taxon>
        <taxon>Saliceae</taxon>
        <taxon>Populus</taxon>
    </lineage>
</organism>